<dbReference type="RefSeq" id="WP_164566545.1">
    <property type="nucleotide sequence ID" value="NZ_WUFC01000046.1"/>
</dbReference>
<dbReference type="Proteomes" id="UP000661163">
    <property type="component" value="Unassembled WGS sequence"/>
</dbReference>
<evidence type="ECO:0000313" key="1">
    <source>
        <dbReference type="EMBL" id="NEI52699.1"/>
    </source>
</evidence>
<gene>
    <name evidence="1" type="ORF">GR217_34335</name>
</gene>
<comment type="caution">
    <text evidence="1">The sequence shown here is derived from an EMBL/GenBank/DDBJ whole genome shotgun (WGS) entry which is preliminary data.</text>
</comment>
<reference evidence="1 2" key="1">
    <citation type="submission" date="2019-12" db="EMBL/GenBank/DDBJ databases">
        <title>Rhizobium genotypes associated with high levels of biological nitrogen fixation by grain legumes in a temperate-maritime cropping system.</title>
        <authorList>
            <person name="Maluk M."/>
            <person name="Francesc Ferrando Molina F."/>
            <person name="Lopez Del Egido L."/>
            <person name="Lafos M."/>
            <person name="Langarica-Fuentes A."/>
            <person name="Gebre Yohannes G."/>
            <person name="Young M.W."/>
            <person name="Martin P."/>
            <person name="Gantlett R."/>
            <person name="Kenicer G."/>
            <person name="Hawes C."/>
            <person name="Begg G.S."/>
            <person name="Quilliam R.S."/>
            <person name="Squire G.R."/>
            <person name="Poole P.S."/>
            <person name="Young P.W."/>
            <person name="Iannetta P.M."/>
            <person name="James E.K."/>
        </authorList>
    </citation>
    <scope>NUCLEOTIDE SEQUENCE [LARGE SCALE GENOMIC DNA]</scope>
    <source>
        <strain evidence="1 2">JHI985</strain>
    </source>
</reference>
<organism evidence="1 2">
    <name type="scientific">Rhizobium ruizarguesonis</name>
    <dbReference type="NCBI Taxonomy" id="2081791"/>
    <lineage>
        <taxon>Bacteria</taxon>
        <taxon>Pseudomonadati</taxon>
        <taxon>Pseudomonadota</taxon>
        <taxon>Alphaproteobacteria</taxon>
        <taxon>Hyphomicrobiales</taxon>
        <taxon>Rhizobiaceae</taxon>
        <taxon>Rhizobium/Agrobacterium group</taxon>
        <taxon>Rhizobium</taxon>
    </lineage>
</organism>
<accession>A0AAE4YY00</accession>
<name>A0AAE4YY00_9HYPH</name>
<dbReference type="EMBL" id="WUFC01000046">
    <property type="protein sequence ID" value="NEI52699.1"/>
    <property type="molecule type" value="Genomic_DNA"/>
</dbReference>
<proteinExistence type="predicted"/>
<evidence type="ECO:0000313" key="2">
    <source>
        <dbReference type="Proteomes" id="UP000661163"/>
    </source>
</evidence>
<protein>
    <submittedName>
        <fullName evidence="1">Uncharacterized protein</fullName>
    </submittedName>
</protein>
<sequence length="89" mass="9452">MTAFPQATECPFCGANHDLATGVSGGDAPNDGDISLCVSCGEFAFFEAATPGGLRKPTDAEFTMIAESEILRASRAAWVRIVEQRRGKQ</sequence>
<dbReference type="AlphaFoldDB" id="A0AAE4YY00"/>